<dbReference type="EMBL" id="JWZX01002515">
    <property type="protein sequence ID" value="KOO28788.1"/>
    <property type="molecule type" value="Genomic_DNA"/>
</dbReference>
<reference evidence="2" key="1">
    <citation type="journal article" date="2015" name="PLoS Genet.">
        <title>Genome Sequence and Transcriptome Analyses of Chrysochromulina tobin: Metabolic Tools for Enhanced Algal Fitness in the Prominent Order Prymnesiales (Haptophyceae).</title>
        <authorList>
            <person name="Hovde B.T."/>
            <person name="Deodato C.R."/>
            <person name="Hunsperger H.M."/>
            <person name="Ryken S.A."/>
            <person name="Yost W."/>
            <person name="Jha R.K."/>
            <person name="Patterson J."/>
            <person name="Monnat R.J. Jr."/>
            <person name="Barlow S.B."/>
            <person name="Starkenburg S.R."/>
            <person name="Cattolico R.A."/>
        </authorList>
    </citation>
    <scope>NUCLEOTIDE SEQUENCE</scope>
    <source>
        <strain evidence="2">CCMP291</strain>
    </source>
</reference>
<evidence type="ECO:0000313" key="2">
    <source>
        <dbReference type="Proteomes" id="UP000037460"/>
    </source>
</evidence>
<keyword evidence="2" id="KW-1185">Reference proteome</keyword>
<comment type="caution">
    <text evidence="1">The sequence shown here is derived from an EMBL/GenBank/DDBJ whole genome shotgun (WGS) entry which is preliminary data.</text>
</comment>
<protein>
    <submittedName>
        <fullName evidence="1">Uncharacterized protein</fullName>
    </submittedName>
</protein>
<dbReference type="Proteomes" id="UP000037460">
    <property type="component" value="Unassembled WGS sequence"/>
</dbReference>
<sequence length="289" mass="32717">MNLSLDLWSKPGKPFMNVSIISTEPQVKKLTEVKDMLMIYLWEILSSKVKGNPEDFSKLTEVTISEFHQHLQLTLPHEIVRILMETPNGEYPTLNDTKVVYTLNTDDPGTTVHANTEHFLFLERNHNSAESPPAKVMLKAVTLALAHLGIEARYIDGRLSKDTEVQTALASYHVGFDLLDLSHVIMNRTRTLNEFTKIKHLTIEKVPFVIKFSRAFMGLACLCSDCYIWVRWPTEEQTASFGAARYTHCAPCAQTREKRAAEGPKMNAAAKKRATTNFIEAAQKKLKKP</sequence>
<dbReference type="AlphaFoldDB" id="A0A0M0JRA4"/>
<gene>
    <name evidence="1" type="ORF">Ctob_005563</name>
</gene>
<proteinExistence type="predicted"/>
<name>A0A0M0JRA4_9EUKA</name>
<accession>A0A0M0JRA4</accession>
<organism evidence="1 2">
    <name type="scientific">Chrysochromulina tobinii</name>
    <dbReference type="NCBI Taxonomy" id="1460289"/>
    <lineage>
        <taxon>Eukaryota</taxon>
        <taxon>Haptista</taxon>
        <taxon>Haptophyta</taxon>
        <taxon>Prymnesiophyceae</taxon>
        <taxon>Prymnesiales</taxon>
        <taxon>Chrysochromulinaceae</taxon>
        <taxon>Chrysochromulina</taxon>
    </lineage>
</organism>
<evidence type="ECO:0000313" key="1">
    <source>
        <dbReference type="EMBL" id="KOO28788.1"/>
    </source>
</evidence>